<dbReference type="RefSeq" id="WP_251934897.1">
    <property type="nucleotide sequence ID" value="NZ_CP098747.1"/>
</dbReference>
<feature type="transmembrane region" description="Helical" evidence="8">
    <location>
        <begin position="185"/>
        <end position="207"/>
    </location>
</feature>
<evidence type="ECO:0000256" key="3">
    <source>
        <dbReference type="ARBA" id="ARBA00022475"/>
    </source>
</evidence>
<comment type="subcellular location">
    <subcellularLocation>
        <location evidence="1">Cell inner membrane</location>
        <topology evidence="1">Multi-pass membrane protein</topology>
    </subcellularLocation>
    <subcellularLocation>
        <location evidence="8">Cell membrane</location>
        <topology evidence="8">Multi-pass membrane protein</topology>
    </subcellularLocation>
</comment>
<dbReference type="InterPro" id="IPR000515">
    <property type="entry name" value="MetI-like"/>
</dbReference>
<dbReference type="EMBL" id="CP098747">
    <property type="protein sequence ID" value="USG61714.1"/>
    <property type="molecule type" value="Genomic_DNA"/>
</dbReference>
<feature type="transmembrane region" description="Helical" evidence="8">
    <location>
        <begin position="242"/>
        <end position="262"/>
    </location>
</feature>
<keyword evidence="2 8" id="KW-0813">Transport</keyword>
<keyword evidence="5 8" id="KW-0812">Transmembrane</keyword>
<sequence>MSNLSKPEKQNGLSRLGWLSLALLITWLILPLIPLALWSVSQSWFFPDLFPSKYSLRAWSYALSSTSGVPEALWTSTVIASGTTILAAIIGIPAGRALGLYNFRGKALVELLILAPTIVPGIAVVLGLHVIFLNLGLANNVGGVMIVHLIPTLPYMVLVMASVFANYKPEAEAQARSLGASPIAVFWFVTLPAIMPGLIIGSFFAFLVSWSQYILTLIIGGGLVVTVPLLLFNFATSGRNDITGAIALLYILPGIIVLLVGAKKLSARNTLANRANQL</sequence>
<evidence type="ECO:0000256" key="7">
    <source>
        <dbReference type="ARBA" id="ARBA00023136"/>
    </source>
</evidence>
<reference evidence="10" key="1">
    <citation type="submission" date="2022-06" db="EMBL/GenBank/DDBJ databases">
        <title>Sneathiella actinostolidae sp. nov., isolated from a sea anemonein the Western Pacific Ocean.</title>
        <authorList>
            <person name="Wei M.J."/>
        </authorList>
    </citation>
    <scope>NUCLEOTIDE SEQUENCE</scope>
    <source>
        <strain evidence="10">PHK-P5</strain>
    </source>
</reference>
<proteinExistence type="inferred from homology"/>
<protein>
    <submittedName>
        <fullName evidence="10">ABC transporter permease subunit</fullName>
    </submittedName>
</protein>
<keyword evidence="11" id="KW-1185">Reference proteome</keyword>
<dbReference type="Gene3D" id="1.10.3720.10">
    <property type="entry name" value="MetI-like"/>
    <property type="match status" value="1"/>
</dbReference>
<evidence type="ECO:0000256" key="1">
    <source>
        <dbReference type="ARBA" id="ARBA00004429"/>
    </source>
</evidence>
<dbReference type="CDD" id="cd06261">
    <property type="entry name" value="TM_PBP2"/>
    <property type="match status" value="1"/>
</dbReference>
<evidence type="ECO:0000256" key="2">
    <source>
        <dbReference type="ARBA" id="ARBA00022448"/>
    </source>
</evidence>
<dbReference type="Proteomes" id="UP001056291">
    <property type="component" value="Chromosome"/>
</dbReference>
<evidence type="ECO:0000313" key="11">
    <source>
        <dbReference type="Proteomes" id="UP001056291"/>
    </source>
</evidence>
<comment type="similarity">
    <text evidence="8">Belongs to the binding-protein-dependent transport system permease family.</text>
</comment>
<evidence type="ECO:0000256" key="6">
    <source>
        <dbReference type="ARBA" id="ARBA00022989"/>
    </source>
</evidence>
<evidence type="ECO:0000256" key="4">
    <source>
        <dbReference type="ARBA" id="ARBA00022519"/>
    </source>
</evidence>
<feature type="transmembrane region" description="Helical" evidence="8">
    <location>
        <begin position="73"/>
        <end position="95"/>
    </location>
</feature>
<evidence type="ECO:0000259" key="9">
    <source>
        <dbReference type="PROSITE" id="PS50928"/>
    </source>
</evidence>
<keyword evidence="6 8" id="KW-1133">Transmembrane helix</keyword>
<dbReference type="InterPro" id="IPR035906">
    <property type="entry name" value="MetI-like_sf"/>
</dbReference>
<accession>A0ABY4W8W5</accession>
<organism evidence="10 11">
    <name type="scientific">Sneathiella marina</name>
    <dbReference type="NCBI Taxonomy" id="2950108"/>
    <lineage>
        <taxon>Bacteria</taxon>
        <taxon>Pseudomonadati</taxon>
        <taxon>Pseudomonadota</taxon>
        <taxon>Alphaproteobacteria</taxon>
        <taxon>Sneathiellales</taxon>
        <taxon>Sneathiellaceae</taxon>
        <taxon>Sneathiella</taxon>
    </lineage>
</organism>
<feature type="transmembrane region" description="Helical" evidence="8">
    <location>
        <begin position="21"/>
        <end position="40"/>
    </location>
</feature>
<evidence type="ECO:0000256" key="8">
    <source>
        <dbReference type="RuleBase" id="RU363032"/>
    </source>
</evidence>
<evidence type="ECO:0000313" key="10">
    <source>
        <dbReference type="EMBL" id="USG61714.1"/>
    </source>
</evidence>
<dbReference type="Pfam" id="PF00528">
    <property type="entry name" value="BPD_transp_1"/>
    <property type="match status" value="1"/>
</dbReference>
<gene>
    <name evidence="10" type="ORF">NBZ79_01840</name>
</gene>
<evidence type="ECO:0000256" key="5">
    <source>
        <dbReference type="ARBA" id="ARBA00022692"/>
    </source>
</evidence>
<feature type="transmembrane region" description="Helical" evidence="8">
    <location>
        <begin position="144"/>
        <end position="165"/>
    </location>
</feature>
<keyword evidence="7 8" id="KW-0472">Membrane</keyword>
<keyword evidence="3" id="KW-1003">Cell membrane</keyword>
<name>A0ABY4W8W5_9PROT</name>
<dbReference type="SUPFAM" id="SSF161098">
    <property type="entry name" value="MetI-like"/>
    <property type="match status" value="1"/>
</dbReference>
<feature type="domain" description="ABC transmembrane type-1" evidence="9">
    <location>
        <begin position="73"/>
        <end position="261"/>
    </location>
</feature>
<dbReference type="PANTHER" id="PTHR43357:SF4">
    <property type="entry name" value="INNER MEMBRANE ABC TRANSPORTER PERMEASE PROTEIN YDCV"/>
    <property type="match status" value="1"/>
</dbReference>
<feature type="transmembrane region" description="Helical" evidence="8">
    <location>
        <begin position="107"/>
        <end position="132"/>
    </location>
</feature>
<dbReference type="PROSITE" id="PS50928">
    <property type="entry name" value="ABC_TM1"/>
    <property type="match status" value="1"/>
</dbReference>
<keyword evidence="4" id="KW-0997">Cell inner membrane</keyword>
<feature type="transmembrane region" description="Helical" evidence="8">
    <location>
        <begin position="213"/>
        <end position="235"/>
    </location>
</feature>
<dbReference type="PANTHER" id="PTHR43357">
    <property type="entry name" value="INNER MEMBRANE ABC TRANSPORTER PERMEASE PROTEIN YDCV"/>
    <property type="match status" value="1"/>
</dbReference>